<dbReference type="GO" id="GO:0034354">
    <property type="term" value="P:'de novo' NAD+ biosynthetic process from L-tryptophan"/>
    <property type="evidence" value="ECO:0007669"/>
    <property type="project" value="UniProtKB-UniRule"/>
</dbReference>
<evidence type="ECO:0000256" key="6">
    <source>
        <dbReference type="ARBA" id="ARBA00022857"/>
    </source>
</evidence>
<evidence type="ECO:0000313" key="15">
    <source>
        <dbReference type="EMBL" id="KAF2719159.1"/>
    </source>
</evidence>
<comment type="similarity">
    <text evidence="11">Belongs to the aromatic-ring hydroxylase family. KMO subfamily.</text>
</comment>
<reference evidence="15" key="1">
    <citation type="journal article" date="2020" name="Stud. Mycol.">
        <title>101 Dothideomycetes genomes: a test case for predicting lifestyles and emergence of pathogens.</title>
        <authorList>
            <person name="Haridas S."/>
            <person name="Albert R."/>
            <person name="Binder M."/>
            <person name="Bloem J."/>
            <person name="Labutti K."/>
            <person name="Salamov A."/>
            <person name="Andreopoulos B."/>
            <person name="Baker S."/>
            <person name="Barry K."/>
            <person name="Bills G."/>
            <person name="Bluhm B."/>
            <person name="Cannon C."/>
            <person name="Castanera R."/>
            <person name="Culley D."/>
            <person name="Daum C."/>
            <person name="Ezra D."/>
            <person name="Gonzalez J."/>
            <person name="Henrissat B."/>
            <person name="Kuo A."/>
            <person name="Liang C."/>
            <person name="Lipzen A."/>
            <person name="Lutzoni F."/>
            <person name="Magnuson J."/>
            <person name="Mondo S."/>
            <person name="Nolan M."/>
            <person name="Ohm R."/>
            <person name="Pangilinan J."/>
            <person name="Park H.-J."/>
            <person name="Ramirez L."/>
            <person name="Alfaro M."/>
            <person name="Sun H."/>
            <person name="Tritt A."/>
            <person name="Yoshinaga Y."/>
            <person name="Zwiers L.-H."/>
            <person name="Turgeon B."/>
            <person name="Goodwin S."/>
            <person name="Spatafora J."/>
            <person name="Crous P."/>
            <person name="Grigoriev I."/>
        </authorList>
    </citation>
    <scope>NUCLEOTIDE SEQUENCE</scope>
    <source>
        <strain evidence="15">CBS 116435</strain>
    </source>
</reference>
<keyword evidence="9 11" id="KW-0496">Mitochondrion</keyword>
<evidence type="ECO:0000256" key="5">
    <source>
        <dbReference type="ARBA" id="ARBA00022827"/>
    </source>
</evidence>
<evidence type="ECO:0000313" key="16">
    <source>
        <dbReference type="Proteomes" id="UP000799441"/>
    </source>
</evidence>
<evidence type="ECO:0000256" key="1">
    <source>
        <dbReference type="ARBA" id="ARBA00001974"/>
    </source>
</evidence>
<evidence type="ECO:0000256" key="7">
    <source>
        <dbReference type="ARBA" id="ARBA00023002"/>
    </source>
</evidence>
<keyword evidence="7 11" id="KW-0560">Oxidoreductase</keyword>
<name>A0A9P4UM32_9PEZI</name>
<organism evidence="15 16">
    <name type="scientific">Polychaeton citri CBS 116435</name>
    <dbReference type="NCBI Taxonomy" id="1314669"/>
    <lineage>
        <taxon>Eukaryota</taxon>
        <taxon>Fungi</taxon>
        <taxon>Dikarya</taxon>
        <taxon>Ascomycota</taxon>
        <taxon>Pezizomycotina</taxon>
        <taxon>Dothideomycetes</taxon>
        <taxon>Dothideomycetidae</taxon>
        <taxon>Capnodiales</taxon>
        <taxon>Capnodiaceae</taxon>
        <taxon>Polychaeton</taxon>
    </lineage>
</organism>
<keyword evidence="6 11" id="KW-0521">NADP</keyword>
<evidence type="ECO:0000256" key="4">
    <source>
        <dbReference type="ARBA" id="ARBA00022787"/>
    </source>
</evidence>
<keyword evidence="3 11" id="KW-0662">Pyridine nucleotide biosynthesis</keyword>
<evidence type="ECO:0000256" key="10">
    <source>
        <dbReference type="ARBA" id="ARBA00047818"/>
    </source>
</evidence>
<feature type="transmembrane region" description="Helical" evidence="13">
    <location>
        <begin position="478"/>
        <end position="499"/>
    </location>
</feature>
<dbReference type="PANTHER" id="PTHR46028:SF2">
    <property type="entry name" value="KYNURENINE 3-MONOOXYGENASE"/>
    <property type="match status" value="1"/>
</dbReference>
<keyword evidence="8 11" id="KW-0503">Monooxygenase</keyword>
<dbReference type="PRINTS" id="PR00420">
    <property type="entry name" value="RNGMNOXGNASE"/>
</dbReference>
<dbReference type="InterPro" id="IPR002938">
    <property type="entry name" value="FAD-bd"/>
</dbReference>
<protein>
    <recommendedName>
        <fullName evidence="11">Kynurenine 3-monooxygenase</fullName>
        <ecNumber evidence="11">1.14.13.9</ecNumber>
    </recommendedName>
    <alternativeName>
        <fullName evidence="11">Biosynthesis of nicotinic acid protein 4</fullName>
    </alternativeName>
    <alternativeName>
        <fullName evidence="11">Kynurenine 3-hydroxylase</fullName>
    </alternativeName>
</protein>
<keyword evidence="2 11" id="KW-0285">Flavoprotein</keyword>
<evidence type="ECO:0000256" key="3">
    <source>
        <dbReference type="ARBA" id="ARBA00022642"/>
    </source>
</evidence>
<proteinExistence type="inferred from homology"/>
<dbReference type="HAMAP" id="MF_01971">
    <property type="entry name" value="Kynurenine_monooxygenase"/>
    <property type="match status" value="1"/>
</dbReference>
<comment type="cofactor">
    <cofactor evidence="1 11">
        <name>FAD</name>
        <dbReference type="ChEBI" id="CHEBI:57692"/>
    </cofactor>
</comment>
<dbReference type="GO" id="GO:0071949">
    <property type="term" value="F:FAD binding"/>
    <property type="evidence" value="ECO:0007669"/>
    <property type="project" value="InterPro"/>
</dbReference>
<dbReference type="AlphaFoldDB" id="A0A9P4UM32"/>
<comment type="pathway">
    <text evidence="11">Cofactor biosynthesis; NAD(+) biosynthesis; quinolinate from L-kynurenine: step 1/3.</text>
</comment>
<dbReference type="GO" id="GO:0043420">
    <property type="term" value="P:anthranilate metabolic process"/>
    <property type="evidence" value="ECO:0007669"/>
    <property type="project" value="UniProtKB-UniRule"/>
</dbReference>
<comment type="catalytic activity">
    <reaction evidence="10 11">
        <text>L-kynurenine + NADPH + O2 + H(+) = 3-hydroxy-L-kynurenine + NADP(+) + H2O</text>
        <dbReference type="Rhea" id="RHEA:20545"/>
        <dbReference type="ChEBI" id="CHEBI:15377"/>
        <dbReference type="ChEBI" id="CHEBI:15378"/>
        <dbReference type="ChEBI" id="CHEBI:15379"/>
        <dbReference type="ChEBI" id="CHEBI:57783"/>
        <dbReference type="ChEBI" id="CHEBI:57959"/>
        <dbReference type="ChEBI" id="CHEBI:58125"/>
        <dbReference type="ChEBI" id="CHEBI:58349"/>
        <dbReference type="EC" id="1.14.13.9"/>
    </reaction>
</comment>
<dbReference type="InterPro" id="IPR027545">
    <property type="entry name" value="Kynurenine_monooxygenase"/>
</dbReference>
<dbReference type="GO" id="GO:0005741">
    <property type="term" value="C:mitochondrial outer membrane"/>
    <property type="evidence" value="ECO:0007669"/>
    <property type="project" value="UniProtKB-SubCell"/>
</dbReference>
<dbReference type="GO" id="GO:0070189">
    <property type="term" value="P:kynurenine metabolic process"/>
    <property type="evidence" value="ECO:0007669"/>
    <property type="project" value="TreeGrafter"/>
</dbReference>
<dbReference type="SUPFAM" id="SSF51905">
    <property type="entry name" value="FAD/NAD(P)-binding domain"/>
    <property type="match status" value="1"/>
</dbReference>
<gene>
    <name evidence="11" type="primary">BNA4</name>
    <name evidence="15" type="ORF">K431DRAFT_287038</name>
</gene>
<keyword evidence="16" id="KW-1185">Reference proteome</keyword>
<comment type="function">
    <text evidence="11">Catalyzes the hydroxylation of L-kynurenine (L-Kyn) to form 3-hydroxy-L-kynurenine (L-3OHKyn). Required for synthesis of quinolinic acid.</text>
</comment>
<dbReference type="GO" id="GO:0019805">
    <property type="term" value="P:quinolinate biosynthetic process"/>
    <property type="evidence" value="ECO:0007669"/>
    <property type="project" value="UniProtKB-UniRule"/>
</dbReference>
<keyword evidence="11 13" id="KW-0472">Membrane</keyword>
<dbReference type="Gene3D" id="3.50.50.60">
    <property type="entry name" value="FAD/NAD(P)-binding domain"/>
    <property type="match status" value="1"/>
</dbReference>
<evidence type="ECO:0000256" key="13">
    <source>
        <dbReference type="SAM" id="Phobius"/>
    </source>
</evidence>
<dbReference type="FunFam" id="3.50.50.60:FF:000129">
    <property type="entry name" value="Kynurenine 3-monooxygenase"/>
    <property type="match status" value="1"/>
</dbReference>
<dbReference type="GO" id="GO:0006569">
    <property type="term" value="P:L-tryptophan catabolic process"/>
    <property type="evidence" value="ECO:0007669"/>
    <property type="project" value="UniProtKB-UniRule"/>
</dbReference>
<dbReference type="EC" id="1.14.13.9" evidence="11"/>
<evidence type="ECO:0000256" key="9">
    <source>
        <dbReference type="ARBA" id="ARBA00023128"/>
    </source>
</evidence>
<evidence type="ECO:0000256" key="8">
    <source>
        <dbReference type="ARBA" id="ARBA00023033"/>
    </source>
</evidence>
<feature type="domain" description="FAD-binding" evidence="14">
    <location>
        <begin position="8"/>
        <end position="378"/>
    </location>
</feature>
<comment type="subcellular location">
    <subcellularLocation>
        <location evidence="11">Mitochondrion outer membrane</location>
    </subcellularLocation>
</comment>
<evidence type="ECO:0000259" key="14">
    <source>
        <dbReference type="Pfam" id="PF01494"/>
    </source>
</evidence>
<evidence type="ECO:0000256" key="2">
    <source>
        <dbReference type="ARBA" id="ARBA00022630"/>
    </source>
</evidence>
<comment type="caution">
    <text evidence="15">The sequence shown here is derived from an EMBL/GenBank/DDBJ whole genome shotgun (WGS) entry which is preliminary data.</text>
</comment>
<accession>A0A9P4UM32</accession>
<sequence>MGQETPKCAIIGAGPVGALAAIYAAKRGWDVQVYELRGDLREQGTVPLNFTKSINLALSERGINAMRHSGPGELVDKVLADTIPMYGRMIHGQDPQGALTEDAQLYDVHGRFIRAVDRANLNSILLDQLEGLGNVKLNFHCKLTGADFTRKKAWFESTPNKSRPQTPGREQAASPDRPKEFEIDFDILLGCDGAHSAARFHLMKYVRMDYDQKYIDVLWCEFTIPKASDLSELGAQTSPSAKDDFATSPNHLHIWPSADAMFIAIPSIDNTFTCTLFAPAAVFSRLEQSPDAVEPYFQTHFPGAAGLIGSQQLRLQFQRNPHLPLISIKCSPHHFEGSGVILGDAAHAMVPFYGQGMNAGLEDVRVLFEHIDAAASQSAGTPTNEPIAYTSDKLADALQAYTKTRVPDAHTINDLALNNYWEMHAGVRSPLYLFRKRIEEFLSDKLPSTGFATQYSRVSFSNQRYSEVSKVVAEQGKLLFRGIIGSVVVPTAVLAAVWLGRADKGNRLRNALRWWRDLWHGR</sequence>
<keyword evidence="5 11" id="KW-0274">FAD</keyword>
<keyword evidence="13" id="KW-0812">Transmembrane</keyword>
<dbReference type="OrthoDB" id="10053569at2759"/>
<dbReference type="GO" id="GO:0004502">
    <property type="term" value="F:kynurenine 3-monooxygenase activity"/>
    <property type="evidence" value="ECO:0007669"/>
    <property type="project" value="UniProtKB-UniRule"/>
</dbReference>
<dbReference type="Proteomes" id="UP000799441">
    <property type="component" value="Unassembled WGS sequence"/>
</dbReference>
<evidence type="ECO:0000256" key="11">
    <source>
        <dbReference type="HAMAP-Rule" id="MF_03018"/>
    </source>
</evidence>
<dbReference type="PANTHER" id="PTHR46028">
    <property type="entry name" value="KYNURENINE 3-MONOOXYGENASE"/>
    <property type="match status" value="1"/>
</dbReference>
<keyword evidence="13" id="KW-1133">Transmembrane helix</keyword>
<feature type="region of interest" description="Disordered" evidence="12">
    <location>
        <begin position="155"/>
        <end position="177"/>
    </location>
</feature>
<keyword evidence="4 11" id="KW-1000">Mitochondrion outer membrane</keyword>
<dbReference type="InterPro" id="IPR036188">
    <property type="entry name" value="FAD/NAD-bd_sf"/>
</dbReference>
<evidence type="ECO:0000256" key="12">
    <source>
        <dbReference type="SAM" id="MobiDB-lite"/>
    </source>
</evidence>
<dbReference type="EMBL" id="MU003815">
    <property type="protein sequence ID" value="KAF2719159.1"/>
    <property type="molecule type" value="Genomic_DNA"/>
</dbReference>
<dbReference type="Pfam" id="PF01494">
    <property type="entry name" value="FAD_binding_3"/>
    <property type="match status" value="1"/>
</dbReference>